<dbReference type="InterPro" id="IPR052710">
    <property type="entry name" value="CAAX_protease"/>
</dbReference>
<evidence type="ECO:0000313" key="3">
    <source>
        <dbReference type="EMBL" id="QQB45841.1"/>
    </source>
</evidence>
<feature type="transmembrane region" description="Helical" evidence="1">
    <location>
        <begin position="217"/>
        <end position="234"/>
    </location>
</feature>
<dbReference type="RefSeq" id="WP_084036141.1">
    <property type="nucleotide sequence ID" value="NZ_CP066007.1"/>
</dbReference>
<dbReference type="GO" id="GO:0080120">
    <property type="term" value="P:CAAX-box protein maturation"/>
    <property type="evidence" value="ECO:0007669"/>
    <property type="project" value="UniProtKB-ARBA"/>
</dbReference>
<feature type="transmembrane region" description="Helical" evidence="1">
    <location>
        <begin position="12"/>
        <end position="30"/>
    </location>
</feature>
<gene>
    <name evidence="3" type="ORF">I6I10_10220</name>
</gene>
<dbReference type="Proteomes" id="UP000596145">
    <property type="component" value="Chromosome"/>
</dbReference>
<dbReference type="OrthoDB" id="4413423at2"/>
<dbReference type="PANTHER" id="PTHR36435">
    <property type="entry name" value="SLR1288 PROTEIN"/>
    <property type="match status" value="1"/>
</dbReference>
<protein>
    <submittedName>
        <fullName evidence="3">CPBP family intramembrane metalloprotease</fullName>
    </submittedName>
</protein>
<reference evidence="3 4" key="1">
    <citation type="submission" date="2020-12" db="EMBL/GenBank/DDBJ databases">
        <title>FDA dAtabase for Regulatory Grade micrObial Sequences (FDA-ARGOS): Supporting development and validation of Infectious Disease Dx tests.</title>
        <authorList>
            <person name="Sproer C."/>
            <person name="Gronow S."/>
            <person name="Severitt S."/>
            <person name="Schroder I."/>
            <person name="Tallon L."/>
            <person name="Sadzewicz L."/>
            <person name="Zhao X."/>
            <person name="Boylan J."/>
            <person name="Ott S."/>
            <person name="Bowen H."/>
            <person name="Vavikolanu K."/>
            <person name="Mehta A."/>
            <person name="Aluvathingal J."/>
            <person name="Nadendla S."/>
            <person name="Lowell S."/>
            <person name="Myers T."/>
            <person name="Yan Y."/>
            <person name="Sichtig H."/>
        </authorList>
    </citation>
    <scope>NUCLEOTIDE SEQUENCE [LARGE SCALE GENOMIC DNA]</scope>
    <source>
        <strain evidence="3 4">FDAARGOS_1053</strain>
    </source>
</reference>
<proteinExistence type="predicted"/>
<evidence type="ECO:0000256" key="1">
    <source>
        <dbReference type="SAM" id="Phobius"/>
    </source>
</evidence>
<feature type="domain" description="CAAX prenyl protease 2/Lysostaphin resistance protein A-like" evidence="2">
    <location>
        <begin position="105"/>
        <end position="201"/>
    </location>
</feature>
<sequence length="246" mass="27521">MKKLYDKSELLFSLTWIAIYCVLQSLAFSLNDTVGIKFSFSALFAATQTIILYLFLRRHGLFQRYGIRSPQLSAKRFVFYIPLLILISGALWNGIGLRYTVVETGFYICLMACVGFLEELIFRGFLFRAMAEESLRQAIVVSSVTFGIGHIVNSVNGSGQSLTVTLLQVVFAIAVGFLFVTIVYRGGSLWPCIITHQLINISEGFTVEADLTLGKNVLYVLTQMTVIIVYILILNRTLPKGLLMQS</sequence>
<dbReference type="AlphaFoldDB" id="A0A7T4JUH3"/>
<organism evidence="3 4">
    <name type="scientific">Corynebacterium glucuronolyticum</name>
    <dbReference type="NCBI Taxonomy" id="39791"/>
    <lineage>
        <taxon>Bacteria</taxon>
        <taxon>Bacillati</taxon>
        <taxon>Actinomycetota</taxon>
        <taxon>Actinomycetes</taxon>
        <taxon>Mycobacteriales</taxon>
        <taxon>Corynebacteriaceae</taxon>
        <taxon>Corynebacterium</taxon>
    </lineage>
</organism>
<keyword evidence="1" id="KW-1133">Transmembrane helix</keyword>
<dbReference type="InterPro" id="IPR003675">
    <property type="entry name" value="Rce1/LyrA-like_dom"/>
</dbReference>
<keyword evidence="3" id="KW-0645">Protease</keyword>
<feature type="transmembrane region" description="Helical" evidence="1">
    <location>
        <begin position="105"/>
        <end position="126"/>
    </location>
</feature>
<dbReference type="PANTHER" id="PTHR36435:SF1">
    <property type="entry name" value="CAAX AMINO TERMINAL PROTEASE FAMILY PROTEIN"/>
    <property type="match status" value="1"/>
</dbReference>
<dbReference type="GeneID" id="92759937"/>
<accession>A0A7T4JUH3</accession>
<keyword evidence="3" id="KW-0482">Metalloprotease</keyword>
<feature type="transmembrane region" description="Helical" evidence="1">
    <location>
        <begin position="162"/>
        <end position="184"/>
    </location>
</feature>
<dbReference type="Pfam" id="PF02517">
    <property type="entry name" value="Rce1-like"/>
    <property type="match status" value="1"/>
</dbReference>
<feature type="transmembrane region" description="Helical" evidence="1">
    <location>
        <begin position="138"/>
        <end position="156"/>
    </location>
</feature>
<dbReference type="GO" id="GO:0006508">
    <property type="term" value="P:proteolysis"/>
    <property type="evidence" value="ECO:0007669"/>
    <property type="project" value="UniProtKB-KW"/>
</dbReference>
<keyword evidence="3" id="KW-0378">Hydrolase</keyword>
<feature type="transmembrane region" description="Helical" evidence="1">
    <location>
        <begin position="36"/>
        <end position="56"/>
    </location>
</feature>
<dbReference type="GO" id="GO:0008237">
    <property type="term" value="F:metallopeptidase activity"/>
    <property type="evidence" value="ECO:0007669"/>
    <property type="project" value="UniProtKB-KW"/>
</dbReference>
<dbReference type="EMBL" id="CP066007">
    <property type="protein sequence ID" value="QQB45841.1"/>
    <property type="molecule type" value="Genomic_DNA"/>
</dbReference>
<keyword evidence="1" id="KW-0812">Transmembrane</keyword>
<evidence type="ECO:0000259" key="2">
    <source>
        <dbReference type="Pfam" id="PF02517"/>
    </source>
</evidence>
<evidence type="ECO:0000313" key="4">
    <source>
        <dbReference type="Proteomes" id="UP000596145"/>
    </source>
</evidence>
<name>A0A7T4JUH3_9CORY</name>
<feature type="transmembrane region" description="Helical" evidence="1">
    <location>
        <begin position="77"/>
        <end position="99"/>
    </location>
</feature>
<dbReference type="GO" id="GO:0004175">
    <property type="term" value="F:endopeptidase activity"/>
    <property type="evidence" value="ECO:0007669"/>
    <property type="project" value="UniProtKB-ARBA"/>
</dbReference>
<keyword evidence="1" id="KW-0472">Membrane</keyword>